<comment type="caution">
    <text evidence="2">The sequence shown here is derived from an EMBL/GenBank/DDBJ whole genome shotgun (WGS) entry which is preliminary data.</text>
</comment>
<evidence type="ECO:0000256" key="1">
    <source>
        <dbReference type="SAM" id="MobiDB-lite"/>
    </source>
</evidence>
<dbReference type="AlphaFoldDB" id="A0AAE0GU20"/>
<reference evidence="2 3" key="1">
    <citation type="journal article" date="2015" name="Genome Biol. Evol.">
        <title>Comparative Genomics of a Bacterivorous Green Alga Reveals Evolutionary Causalities and Consequences of Phago-Mixotrophic Mode of Nutrition.</title>
        <authorList>
            <person name="Burns J.A."/>
            <person name="Paasch A."/>
            <person name="Narechania A."/>
            <person name="Kim E."/>
        </authorList>
    </citation>
    <scope>NUCLEOTIDE SEQUENCE [LARGE SCALE GENOMIC DNA]</scope>
    <source>
        <strain evidence="2 3">PLY_AMNH</strain>
    </source>
</reference>
<dbReference type="Proteomes" id="UP001190700">
    <property type="component" value="Unassembled WGS sequence"/>
</dbReference>
<sequence>MCALPQAIQVYDAEHTVKASTAMDNPDGSKYRDHKLSCTARQAVKESSNIMHAPQGAVKLLKATYHVTVSIVLPVIGRLLHILHPDTVVKWVGQTVPSQSEMVQHGPVTSVRRSEEKVSE</sequence>
<evidence type="ECO:0000313" key="3">
    <source>
        <dbReference type="Proteomes" id="UP001190700"/>
    </source>
</evidence>
<keyword evidence="3" id="KW-1185">Reference proteome</keyword>
<feature type="region of interest" description="Disordered" evidence="1">
    <location>
        <begin position="101"/>
        <end position="120"/>
    </location>
</feature>
<evidence type="ECO:0000313" key="2">
    <source>
        <dbReference type="EMBL" id="KAK3284424.1"/>
    </source>
</evidence>
<organism evidence="2 3">
    <name type="scientific">Cymbomonas tetramitiformis</name>
    <dbReference type="NCBI Taxonomy" id="36881"/>
    <lineage>
        <taxon>Eukaryota</taxon>
        <taxon>Viridiplantae</taxon>
        <taxon>Chlorophyta</taxon>
        <taxon>Pyramimonadophyceae</taxon>
        <taxon>Pyramimonadales</taxon>
        <taxon>Pyramimonadaceae</taxon>
        <taxon>Cymbomonas</taxon>
    </lineage>
</organism>
<accession>A0AAE0GU20</accession>
<proteinExistence type="predicted"/>
<gene>
    <name evidence="2" type="ORF">CYMTET_7925</name>
</gene>
<name>A0AAE0GU20_9CHLO</name>
<protein>
    <submittedName>
        <fullName evidence="2">Uncharacterized protein</fullName>
    </submittedName>
</protein>
<dbReference type="EMBL" id="LGRX02002288">
    <property type="protein sequence ID" value="KAK3284424.1"/>
    <property type="molecule type" value="Genomic_DNA"/>
</dbReference>